<keyword evidence="11 12" id="KW-0998">Cell outer membrane</keyword>
<dbReference type="Gene3D" id="2.60.40.1120">
    <property type="entry name" value="Carboxypeptidase-like, regulatory domain"/>
    <property type="match status" value="1"/>
</dbReference>
<dbReference type="Proteomes" id="UP000541857">
    <property type="component" value="Unassembled WGS sequence"/>
</dbReference>
<evidence type="ECO:0000256" key="9">
    <source>
        <dbReference type="ARBA" id="ARBA00023077"/>
    </source>
</evidence>
<keyword evidence="17" id="KW-0675">Receptor</keyword>
<evidence type="ECO:0000313" key="18">
    <source>
        <dbReference type="Proteomes" id="UP000541857"/>
    </source>
</evidence>
<keyword evidence="7" id="KW-0408">Iron</keyword>
<keyword evidence="2 12" id="KW-0813">Transport</keyword>
<dbReference type="Pfam" id="PF07715">
    <property type="entry name" value="Plug"/>
    <property type="match status" value="1"/>
</dbReference>
<evidence type="ECO:0000256" key="7">
    <source>
        <dbReference type="ARBA" id="ARBA00023004"/>
    </source>
</evidence>
<dbReference type="PANTHER" id="PTHR32552:SF68">
    <property type="entry name" value="FERRICHROME OUTER MEMBRANE TRANSPORTER_PHAGE RECEPTOR"/>
    <property type="match status" value="1"/>
</dbReference>
<keyword evidence="3 12" id="KW-1134">Transmembrane beta strand</keyword>
<keyword evidence="6 14" id="KW-0732">Signal</keyword>
<gene>
    <name evidence="17" type="ORF">H3Z82_02700</name>
</gene>
<evidence type="ECO:0000256" key="6">
    <source>
        <dbReference type="ARBA" id="ARBA00022729"/>
    </source>
</evidence>
<proteinExistence type="inferred from homology"/>
<dbReference type="AlphaFoldDB" id="A0A7W2M2P5"/>
<comment type="similarity">
    <text evidence="12 13">Belongs to the TonB-dependent receptor family.</text>
</comment>
<dbReference type="SUPFAM" id="SSF56935">
    <property type="entry name" value="Porins"/>
    <property type="match status" value="1"/>
</dbReference>
<organism evidence="17 18">
    <name type="scientific">Gelidibacter maritimus</name>
    <dbReference type="NCBI Taxonomy" id="2761487"/>
    <lineage>
        <taxon>Bacteria</taxon>
        <taxon>Pseudomonadati</taxon>
        <taxon>Bacteroidota</taxon>
        <taxon>Flavobacteriia</taxon>
        <taxon>Flavobacteriales</taxon>
        <taxon>Flavobacteriaceae</taxon>
        <taxon>Gelidibacter</taxon>
    </lineage>
</organism>
<keyword evidence="4" id="KW-0410">Iron transport</keyword>
<evidence type="ECO:0000256" key="4">
    <source>
        <dbReference type="ARBA" id="ARBA00022496"/>
    </source>
</evidence>
<evidence type="ECO:0000256" key="1">
    <source>
        <dbReference type="ARBA" id="ARBA00004571"/>
    </source>
</evidence>
<reference evidence="17 18" key="1">
    <citation type="submission" date="2020-07" db="EMBL/GenBank/DDBJ databases">
        <title>Bacterium isolated from marine sediment.</title>
        <authorList>
            <person name="Shang D."/>
        </authorList>
    </citation>
    <scope>NUCLEOTIDE SEQUENCE [LARGE SCALE GENOMIC DNA]</scope>
    <source>
        <strain evidence="17 18">F6074</strain>
    </source>
</reference>
<comment type="caution">
    <text evidence="17">The sequence shown here is derived from an EMBL/GenBank/DDBJ whole genome shotgun (WGS) entry which is preliminary data.</text>
</comment>
<name>A0A7W2M2P5_9FLAO</name>
<keyword evidence="18" id="KW-1185">Reference proteome</keyword>
<keyword evidence="9 13" id="KW-0798">TonB box</keyword>
<dbReference type="Gene3D" id="2.40.170.20">
    <property type="entry name" value="TonB-dependent receptor, beta-barrel domain"/>
    <property type="match status" value="1"/>
</dbReference>
<evidence type="ECO:0000256" key="3">
    <source>
        <dbReference type="ARBA" id="ARBA00022452"/>
    </source>
</evidence>
<evidence type="ECO:0000256" key="5">
    <source>
        <dbReference type="ARBA" id="ARBA00022692"/>
    </source>
</evidence>
<keyword evidence="5 12" id="KW-0812">Transmembrane</keyword>
<accession>A0A7W2M2P5</accession>
<dbReference type="PROSITE" id="PS52016">
    <property type="entry name" value="TONB_DEPENDENT_REC_3"/>
    <property type="match status" value="1"/>
</dbReference>
<keyword evidence="10 12" id="KW-0472">Membrane</keyword>
<dbReference type="EMBL" id="JACGLT010000002">
    <property type="protein sequence ID" value="MBA6151629.1"/>
    <property type="molecule type" value="Genomic_DNA"/>
</dbReference>
<evidence type="ECO:0000256" key="13">
    <source>
        <dbReference type="RuleBase" id="RU003357"/>
    </source>
</evidence>
<dbReference type="Gene3D" id="2.170.130.10">
    <property type="entry name" value="TonB-dependent receptor, plug domain"/>
    <property type="match status" value="1"/>
</dbReference>
<dbReference type="Pfam" id="PF00593">
    <property type="entry name" value="TonB_dep_Rec_b-barrel"/>
    <property type="match status" value="1"/>
</dbReference>
<evidence type="ECO:0000256" key="2">
    <source>
        <dbReference type="ARBA" id="ARBA00022448"/>
    </source>
</evidence>
<dbReference type="InterPro" id="IPR012910">
    <property type="entry name" value="Plug_dom"/>
</dbReference>
<evidence type="ECO:0000259" key="16">
    <source>
        <dbReference type="Pfam" id="PF07715"/>
    </source>
</evidence>
<feature type="signal peptide" evidence="14">
    <location>
        <begin position="1"/>
        <end position="37"/>
    </location>
</feature>
<protein>
    <submittedName>
        <fullName evidence="17">TonB-dependent receptor</fullName>
    </submittedName>
</protein>
<keyword evidence="8" id="KW-0406">Ion transport</keyword>
<evidence type="ECO:0000259" key="15">
    <source>
        <dbReference type="Pfam" id="PF00593"/>
    </source>
</evidence>
<dbReference type="InterPro" id="IPR037066">
    <property type="entry name" value="Plug_dom_sf"/>
</dbReference>
<dbReference type="GO" id="GO:0009279">
    <property type="term" value="C:cell outer membrane"/>
    <property type="evidence" value="ECO:0007669"/>
    <property type="project" value="UniProtKB-SubCell"/>
</dbReference>
<comment type="subcellular location">
    <subcellularLocation>
        <location evidence="1 12">Cell outer membrane</location>
        <topology evidence="1 12">Multi-pass membrane protein</topology>
    </subcellularLocation>
</comment>
<evidence type="ECO:0000256" key="12">
    <source>
        <dbReference type="PROSITE-ProRule" id="PRU01360"/>
    </source>
</evidence>
<feature type="domain" description="TonB-dependent receptor plug" evidence="16">
    <location>
        <begin position="133"/>
        <end position="240"/>
    </location>
</feature>
<evidence type="ECO:0000256" key="11">
    <source>
        <dbReference type="ARBA" id="ARBA00023237"/>
    </source>
</evidence>
<evidence type="ECO:0000313" key="17">
    <source>
        <dbReference type="EMBL" id="MBA6151629.1"/>
    </source>
</evidence>
<dbReference type="GO" id="GO:0015344">
    <property type="term" value="F:siderophore uptake transmembrane transporter activity"/>
    <property type="evidence" value="ECO:0007669"/>
    <property type="project" value="TreeGrafter"/>
</dbReference>
<evidence type="ECO:0000256" key="8">
    <source>
        <dbReference type="ARBA" id="ARBA00023065"/>
    </source>
</evidence>
<dbReference type="InterPro" id="IPR039426">
    <property type="entry name" value="TonB-dep_rcpt-like"/>
</dbReference>
<sequence length="823" mass="92857">MKSLFTFKNVPAKGRFKPSFYFILTCFLLLSSLTAFAQNYRVSGLVTQQNSEPLAGVSIQLKHSETWTQTDINGHYALDLPQGTHTLEIRYLTAKPIEKTFELTADLVLNIVINETAEVLDEVLVNAVRVGSSSPITHSNISKEDLEKRNLGQDIPMLLNFLPSVVTTTDAGAGVGYTGIRVRGINAQSTNITINGIPYNDPESMGTFWVNLSDFASSTESMQLQRGVGTSTNGSGAFGASINVLTESVSNEASAEIANSFGSYNTHKHTLKFSTGRLNDHFEVSGRLSNIKSDGYIDRASSDLKSYFLQGAYVDTNRLIKAVVFGGQEITYQAWNGLEDLDLLENHRTFNTAGMYTDADGNIQFYDNEIDDYKQDHYQLHWNERINNQWSTNLGLNYTRGLGFFEQYKEDQNLIKYGMENIELGGESITDTDLVRRRWLDNHFYVINANANYKKNNLDLSFGTSYSTYSGDHYGEVIWAQYAGNTPKGHRYYDGNGKKTDANVFAKATYQFDEQLSFYGDLQYRNVDYSTTGTNSDMDLMEIDETFNFFNPKAGFNYQFNAANALYFSYARANREPSRKDFQNNADVKPEQLNDFELGWRYDDPAFRINANAYYMMYNEQLVLTGELDTTGNPIRTNSGDSYRLGLEIEAALRLTSQWTLQPSVTLSSNKNKKTVIERDGELVDLGKTNISFSPELVASNALVYQPQEDFQISLLSKYVGEQFMGNTDSQASKLDAYFVNDINVTYEWHLKSNVDTQKKPFLKSVLFSGLVNNIFNKKYISNGFYYTYDDNWTDPNQVTTIEGAGYFPQATTNFLVGATLKF</sequence>
<dbReference type="InterPro" id="IPR036942">
    <property type="entry name" value="Beta-barrel_TonB_sf"/>
</dbReference>
<dbReference type="InterPro" id="IPR008969">
    <property type="entry name" value="CarboxyPept-like_regulatory"/>
</dbReference>
<dbReference type="Pfam" id="PF13715">
    <property type="entry name" value="CarbopepD_reg_2"/>
    <property type="match status" value="1"/>
</dbReference>
<evidence type="ECO:0000256" key="10">
    <source>
        <dbReference type="ARBA" id="ARBA00023136"/>
    </source>
</evidence>
<dbReference type="SUPFAM" id="SSF49464">
    <property type="entry name" value="Carboxypeptidase regulatory domain-like"/>
    <property type="match status" value="1"/>
</dbReference>
<dbReference type="RefSeq" id="WP_182202353.1">
    <property type="nucleotide sequence ID" value="NZ_JACGLT010000002.1"/>
</dbReference>
<dbReference type="PANTHER" id="PTHR32552">
    <property type="entry name" value="FERRICHROME IRON RECEPTOR-RELATED"/>
    <property type="match status" value="1"/>
</dbReference>
<evidence type="ECO:0000256" key="14">
    <source>
        <dbReference type="SAM" id="SignalP"/>
    </source>
</evidence>
<feature type="domain" description="TonB-dependent receptor-like beta-barrel" evidence="15">
    <location>
        <begin position="327"/>
        <end position="751"/>
    </location>
</feature>
<dbReference type="InterPro" id="IPR000531">
    <property type="entry name" value="Beta-barrel_TonB"/>
</dbReference>
<feature type="chain" id="PRO_5030527642" evidence="14">
    <location>
        <begin position="38"/>
        <end position="823"/>
    </location>
</feature>